<keyword evidence="4" id="KW-1185">Reference proteome</keyword>
<organism evidence="3 4">
    <name type="scientific">Deinococcus malanensis</name>
    <dbReference type="NCBI Taxonomy" id="1706855"/>
    <lineage>
        <taxon>Bacteria</taxon>
        <taxon>Thermotogati</taxon>
        <taxon>Deinococcota</taxon>
        <taxon>Deinococci</taxon>
        <taxon>Deinococcales</taxon>
        <taxon>Deinococcaceae</taxon>
        <taxon>Deinococcus</taxon>
    </lineage>
</organism>
<gene>
    <name evidence="3" type="ORF">GCM10008955_13720</name>
</gene>
<proteinExistence type="inferred from homology"/>
<reference evidence="4" key="1">
    <citation type="journal article" date="2019" name="Int. J. Syst. Evol. Microbiol.">
        <title>The Global Catalogue of Microorganisms (GCM) 10K type strain sequencing project: providing services to taxonomists for standard genome sequencing and annotation.</title>
        <authorList>
            <consortium name="The Broad Institute Genomics Platform"/>
            <consortium name="The Broad Institute Genome Sequencing Center for Infectious Disease"/>
            <person name="Wu L."/>
            <person name="Ma J."/>
        </authorList>
    </citation>
    <scope>NUCLEOTIDE SEQUENCE [LARGE SCALE GENOMIC DNA]</scope>
    <source>
        <strain evidence="4">JCM 30331</strain>
    </source>
</reference>
<comment type="similarity">
    <text evidence="1">Belongs to the barstar family.</text>
</comment>
<dbReference type="RefSeq" id="WP_189005777.1">
    <property type="nucleotide sequence ID" value="NZ_BMPP01000004.1"/>
</dbReference>
<dbReference type="InterPro" id="IPR000468">
    <property type="entry name" value="Barstar"/>
</dbReference>
<comment type="caution">
    <text evidence="3">The sequence shown here is derived from an EMBL/GenBank/DDBJ whole genome shotgun (WGS) entry which is preliminary data.</text>
</comment>
<dbReference type="Proteomes" id="UP000647587">
    <property type="component" value="Unassembled WGS sequence"/>
</dbReference>
<dbReference type="Gene3D" id="3.30.370.10">
    <property type="entry name" value="Barstar-like"/>
    <property type="match status" value="1"/>
</dbReference>
<feature type="domain" description="Barstar (barnase inhibitor)" evidence="2">
    <location>
        <begin position="29"/>
        <end position="122"/>
    </location>
</feature>
<sequence>MIQIFGGPPAGLQNAPHDVRIIAAGHQVAVREVNFSTVHDKDSLMLAFMAGLGLTDRFGHNWDALYDVLTDPESPRKRLALVLYDYARFRSRRANLCAQLESVLFDAQRTAAEQDRDLWLLIEEADSDPRHW</sequence>
<dbReference type="EMBL" id="BMPP01000004">
    <property type="protein sequence ID" value="GGK21507.1"/>
    <property type="molecule type" value="Genomic_DNA"/>
</dbReference>
<evidence type="ECO:0000256" key="1">
    <source>
        <dbReference type="ARBA" id="ARBA00006845"/>
    </source>
</evidence>
<evidence type="ECO:0000313" key="4">
    <source>
        <dbReference type="Proteomes" id="UP000647587"/>
    </source>
</evidence>
<evidence type="ECO:0000259" key="2">
    <source>
        <dbReference type="Pfam" id="PF01337"/>
    </source>
</evidence>
<dbReference type="SUPFAM" id="SSF52038">
    <property type="entry name" value="Barstar-related"/>
    <property type="match status" value="1"/>
</dbReference>
<name>A0ABQ2ER00_9DEIO</name>
<protein>
    <submittedName>
        <fullName evidence="3">Nuclease inhibitor</fullName>
    </submittedName>
</protein>
<dbReference type="InterPro" id="IPR035905">
    <property type="entry name" value="Barstar-like_sf"/>
</dbReference>
<dbReference type="Pfam" id="PF01337">
    <property type="entry name" value="Barstar"/>
    <property type="match status" value="1"/>
</dbReference>
<accession>A0ABQ2ER00</accession>
<evidence type="ECO:0000313" key="3">
    <source>
        <dbReference type="EMBL" id="GGK21507.1"/>
    </source>
</evidence>